<reference evidence="5 6" key="1">
    <citation type="journal article" date="2021" name="Int. J. Syst. Evol. Microbiol.">
        <title>Salipiger mangrovisoli sp. nov., isolated from mangrove soil and the proposal for the reclassification of Paraphaeobacter pallidus as Salipiger pallidus comb. nov.</title>
        <authorList>
            <person name="Du J."/>
            <person name="Liu Y."/>
            <person name="Pei T."/>
            <person name="Deng M.R."/>
            <person name="Zhu H."/>
        </authorList>
    </citation>
    <scope>NUCLEOTIDE SEQUENCE [LARGE SCALE GENOMIC DNA]</scope>
    <source>
        <strain evidence="5 6">6D45A</strain>
    </source>
</reference>
<protein>
    <submittedName>
        <fullName evidence="5">2,4-dihydroxyhept-2-ene-1,7-dioic acid aldolase</fullName>
    </submittedName>
</protein>
<dbReference type="Gene3D" id="3.20.20.60">
    <property type="entry name" value="Phosphoenolpyruvate-binding domains"/>
    <property type="match status" value="2"/>
</dbReference>
<dbReference type="InterPro" id="IPR005000">
    <property type="entry name" value="Aldolase/citrate-lyase_domain"/>
</dbReference>
<comment type="caution">
    <text evidence="5">The sequence shown here is derived from an EMBL/GenBank/DDBJ whole genome shotgun (WGS) entry which is preliminary data.</text>
</comment>
<dbReference type="InterPro" id="IPR050251">
    <property type="entry name" value="HpcH-HpaI_aldolase"/>
</dbReference>
<keyword evidence="2" id="KW-0479">Metal-binding</keyword>
<organism evidence="5 6">
    <name type="scientific">Salipiger mangrovisoli</name>
    <dbReference type="NCBI Taxonomy" id="2865933"/>
    <lineage>
        <taxon>Bacteria</taxon>
        <taxon>Pseudomonadati</taxon>
        <taxon>Pseudomonadota</taxon>
        <taxon>Alphaproteobacteria</taxon>
        <taxon>Rhodobacterales</taxon>
        <taxon>Roseobacteraceae</taxon>
        <taxon>Salipiger</taxon>
    </lineage>
</organism>
<evidence type="ECO:0000259" key="4">
    <source>
        <dbReference type="Pfam" id="PF03328"/>
    </source>
</evidence>
<dbReference type="InterPro" id="IPR040442">
    <property type="entry name" value="Pyrv_kinase-like_dom_sf"/>
</dbReference>
<feature type="domain" description="HpcH/HpaI aldolase/citrate lyase" evidence="4">
    <location>
        <begin position="28"/>
        <end position="198"/>
    </location>
</feature>
<accession>A0ABR9X7X2</accession>
<dbReference type="Pfam" id="PF03328">
    <property type="entry name" value="HpcH_HpaI"/>
    <property type="match status" value="1"/>
</dbReference>
<sequence length="243" mass="26295">MNGAKLRSRLRAGEVITMLNTHHVSSGLVQRLIEHGADSVFLDCEHGMWSHEDIRSHAQAARSVGGAGIVRPQSHDRSGMIRYLNAGADGLMVPMVDTAEQCAAVVDAVRYALPGSYEDRLVICMIETPEAIANLDEMLKVEGVDVFFVGPSDLSQNMGYSPALPATEMRPPEVVEAIEHVFGKVRGAGRATGTLVREADIGHWTEKGGQFLYIHSDPFLKAGLARMNSLIRQGQPSAMAASF</sequence>
<dbReference type="EMBL" id="JADFFK010000020">
    <property type="protein sequence ID" value="MBE9639642.1"/>
    <property type="molecule type" value="Genomic_DNA"/>
</dbReference>
<evidence type="ECO:0000313" key="6">
    <source>
        <dbReference type="Proteomes" id="UP000607796"/>
    </source>
</evidence>
<comment type="similarity">
    <text evidence="1">Belongs to the HpcH/HpaI aldolase family.</text>
</comment>
<dbReference type="PANTHER" id="PTHR30502">
    <property type="entry name" value="2-KETO-3-DEOXY-L-RHAMNONATE ALDOLASE"/>
    <property type="match status" value="1"/>
</dbReference>
<evidence type="ECO:0000256" key="3">
    <source>
        <dbReference type="ARBA" id="ARBA00023239"/>
    </source>
</evidence>
<keyword evidence="3" id="KW-0456">Lyase</keyword>
<dbReference type="SUPFAM" id="SSF51621">
    <property type="entry name" value="Phosphoenolpyruvate/pyruvate domain"/>
    <property type="match status" value="1"/>
</dbReference>
<evidence type="ECO:0000313" key="5">
    <source>
        <dbReference type="EMBL" id="MBE9639642.1"/>
    </source>
</evidence>
<gene>
    <name evidence="5" type="ORF">IQ782_22550</name>
</gene>
<proteinExistence type="inferred from homology"/>
<dbReference type="RefSeq" id="WP_194136921.1">
    <property type="nucleotide sequence ID" value="NZ_JADFFK010000020.1"/>
</dbReference>
<keyword evidence="6" id="KW-1185">Reference proteome</keyword>
<evidence type="ECO:0000256" key="2">
    <source>
        <dbReference type="ARBA" id="ARBA00022723"/>
    </source>
</evidence>
<evidence type="ECO:0000256" key="1">
    <source>
        <dbReference type="ARBA" id="ARBA00005568"/>
    </source>
</evidence>
<name>A0ABR9X7X2_9RHOB</name>
<dbReference type="InterPro" id="IPR015813">
    <property type="entry name" value="Pyrv/PenolPyrv_kinase-like_dom"/>
</dbReference>
<dbReference type="PANTHER" id="PTHR30502:SF0">
    <property type="entry name" value="PHOSPHOENOLPYRUVATE CARBOXYLASE FAMILY PROTEIN"/>
    <property type="match status" value="1"/>
</dbReference>
<dbReference type="Proteomes" id="UP000607796">
    <property type="component" value="Unassembled WGS sequence"/>
</dbReference>